<feature type="signal peptide" evidence="11">
    <location>
        <begin position="1"/>
        <end position="19"/>
    </location>
</feature>
<evidence type="ECO:0000313" key="12">
    <source>
        <dbReference type="EMBL" id="GAT61076.1"/>
    </source>
</evidence>
<evidence type="ECO:0000256" key="8">
    <source>
        <dbReference type="ARBA" id="ARBA00038311"/>
    </source>
</evidence>
<protein>
    <recommendedName>
        <fullName evidence="14">Translocon-associated protein subunit alpha</fullName>
    </recommendedName>
</protein>
<feature type="transmembrane region" description="Helical" evidence="10">
    <location>
        <begin position="176"/>
        <end position="197"/>
    </location>
</feature>
<accession>A0ABQ0MFK1</accession>
<evidence type="ECO:0000313" key="13">
    <source>
        <dbReference type="Proteomes" id="UP000815677"/>
    </source>
</evidence>
<dbReference type="Pfam" id="PF03896">
    <property type="entry name" value="TRAP_alpha"/>
    <property type="match status" value="1"/>
</dbReference>
<evidence type="ECO:0000256" key="7">
    <source>
        <dbReference type="ARBA" id="ARBA00037565"/>
    </source>
</evidence>
<dbReference type="InterPro" id="IPR005595">
    <property type="entry name" value="TRAP_alpha"/>
</dbReference>
<evidence type="ECO:0000256" key="5">
    <source>
        <dbReference type="ARBA" id="ARBA00022989"/>
    </source>
</evidence>
<keyword evidence="4" id="KW-0256">Endoplasmic reticulum</keyword>
<sequence length="277" mass="29668">MRFNLILASVLSLASLVLSSQVVLDDELNSDAAPAPESEVPVPTDPVIVTAGFPESNVFGHIINGEKNTIDLAVENKSGKNVTLLSVGGAIYNAETSQLIKNLTASNFKVPLPESVQLRVPFVFFSECVLRCFPGDIRLSIWLDHTLEDETVRIDAYDAVVTVVEPEVSLFDFKMITTYLMTAALLGGLGYVGYLQFGPKPRKTKKRVAAPADVSAPVGSVTATGAGGYQEEWIPEHHMRKPKTGRKKSGAGGLTSGDDMSASELSESAGKKSKGRK</sequence>
<reference evidence="12" key="1">
    <citation type="submission" date="2014-09" db="EMBL/GenBank/DDBJ databases">
        <title>Genome sequence of the luminous mushroom Mycena chlorophos for searching fungal bioluminescence genes.</title>
        <authorList>
            <person name="Tanaka Y."/>
            <person name="Kasuga D."/>
            <person name="Oba Y."/>
            <person name="Hase S."/>
            <person name="Sato K."/>
            <person name="Oba Y."/>
            <person name="Sakakibara Y."/>
        </authorList>
    </citation>
    <scope>NUCLEOTIDE SEQUENCE</scope>
</reference>
<keyword evidence="13" id="KW-1185">Reference proteome</keyword>
<feature type="chain" id="PRO_5045715074" description="Translocon-associated protein subunit alpha" evidence="11">
    <location>
        <begin position="20"/>
        <end position="277"/>
    </location>
</feature>
<evidence type="ECO:0000256" key="4">
    <source>
        <dbReference type="ARBA" id="ARBA00022824"/>
    </source>
</evidence>
<comment type="subcellular location">
    <subcellularLocation>
        <location evidence="1">Endoplasmic reticulum membrane</location>
        <topology evidence="1">Single-pass type I membrane protein</topology>
    </subcellularLocation>
</comment>
<feature type="region of interest" description="Disordered" evidence="9">
    <location>
        <begin position="221"/>
        <end position="277"/>
    </location>
</feature>
<evidence type="ECO:0000256" key="2">
    <source>
        <dbReference type="ARBA" id="ARBA00022692"/>
    </source>
</evidence>
<gene>
    <name evidence="12" type="ORF">MCHLO_17141</name>
</gene>
<keyword evidence="6 10" id="KW-0472">Membrane</keyword>
<evidence type="ECO:0008006" key="14">
    <source>
        <dbReference type="Google" id="ProtNLM"/>
    </source>
</evidence>
<feature type="compositionally biased region" description="Basic residues" evidence="9">
    <location>
        <begin position="238"/>
        <end position="249"/>
    </location>
</feature>
<evidence type="ECO:0000256" key="6">
    <source>
        <dbReference type="ARBA" id="ARBA00023136"/>
    </source>
</evidence>
<keyword evidence="5 10" id="KW-1133">Transmembrane helix</keyword>
<name>A0ABQ0MFK1_MYCCL</name>
<dbReference type="EMBL" id="DF849975">
    <property type="protein sequence ID" value="GAT61076.1"/>
    <property type="molecule type" value="Genomic_DNA"/>
</dbReference>
<dbReference type="PANTHER" id="PTHR12924">
    <property type="entry name" value="TRANSLOCON-ASSOCIATED PROTEIN, ALPHA SUBUNIT"/>
    <property type="match status" value="1"/>
</dbReference>
<evidence type="ECO:0000256" key="1">
    <source>
        <dbReference type="ARBA" id="ARBA00004115"/>
    </source>
</evidence>
<dbReference type="Proteomes" id="UP000815677">
    <property type="component" value="Unassembled WGS sequence"/>
</dbReference>
<keyword evidence="3 11" id="KW-0732">Signal</keyword>
<evidence type="ECO:0000256" key="3">
    <source>
        <dbReference type="ARBA" id="ARBA00022729"/>
    </source>
</evidence>
<evidence type="ECO:0000256" key="9">
    <source>
        <dbReference type="SAM" id="MobiDB-lite"/>
    </source>
</evidence>
<comment type="function">
    <text evidence="7">Is probably involved in a pathway contributing to genomic integrity.</text>
</comment>
<keyword evidence="2 10" id="KW-0812">Transmembrane</keyword>
<evidence type="ECO:0000256" key="11">
    <source>
        <dbReference type="SAM" id="SignalP"/>
    </source>
</evidence>
<dbReference type="PANTHER" id="PTHR12924:SF0">
    <property type="entry name" value="TRANSLOCON-ASSOCIATED PROTEIN SUBUNIT ALPHA"/>
    <property type="match status" value="1"/>
</dbReference>
<proteinExistence type="inferred from homology"/>
<evidence type="ECO:0000256" key="10">
    <source>
        <dbReference type="SAM" id="Phobius"/>
    </source>
</evidence>
<organism evidence="12 13">
    <name type="scientific">Mycena chlorophos</name>
    <name type="common">Agaric fungus</name>
    <name type="synonym">Agaricus chlorophos</name>
    <dbReference type="NCBI Taxonomy" id="658473"/>
    <lineage>
        <taxon>Eukaryota</taxon>
        <taxon>Fungi</taxon>
        <taxon>Dikarya</taxon>
        <taxon>Basidiomycota</taxon>
        <taxon>Agaricomycotina</taxon>
        <taxon>Agaricomycetes</taxon>
        <taxon>Agaricomycetidae</taxon>
        <taxon>Agaricales</taxon>
        <taxon>Marasmiineae</taxon>
        <taxon>Mycenaceae</taxon>
        <taxon>Mycena</taxon>
    </lineage>
</organism>
<comment type="similarity">
    <text evidence="8">Belongs to the IRC22 family.</text>
</comment>